<evidence type="ECO:0000256" key="2">
    <source>
        <dbReference type="ARBA" id="ARBA00023125"/>
    </source>
</evidence>
<dbReference type="CDD" id="cd07377">
    <property type="entry name" value="WHTH_GntR"/>
    <property type="match status" value="1"/>
</dbReference>
<evidence type="ECO:0000256" key="1">
    <source>
        <dbReference type="ARBA" id="ARBA00023015"/>
    </source>
</evidence>
<evidence type="ECO:0000313" key="5">
    <source>
        <dbReference type="EMBL" id="BAX81692.1"/>
    </source>
</evidence>
<dbReference type="SMART" id="SM00345">
    <property type="entry name" value="HTH_GNTR"/>
    <property type="match status" value="1"/>
</dbReference>
<keyword evidence="3" id="KW-0804">Transcription</keyword>
<dbReference type="RefSeq" id="WP_096431322.1">
    <property type="nucleotide sequence ID" value="NZ_AP018042.1"/>
</dbReference>
<dbReference type="PANTHER" id="PTHR43537:SF5">
    <property type="entry name" value="UXU OPERON TRANSCRIPTIONAL REGULATOR"/>
    <property type="match status" value="1"/>
</dbReference>
<dbReference type="PRINTS" id="PR00035">
    <property type="entry name" value="HTHGNTR"/>
</dbReference>
<organism evidence="5 6">
    <name type="scientific">Labilibaculum antarcticum</name>
    <dbReference type="NCBI Taxonomy" id="1717717"/>
    <lineage>
        <taxon>Bacteria</taxon>
        <taxon>Pseudomonadati</taxon>
        <taxon>Bacteroidota</taxon>
        <taxon>Bacteroidia</taxon>
        <taxon>Marinilabiliales</taxon>
        <taxon>Marinifilaceae</taxon>
        <taxon>Labilibaculum</taxon>
    </lineage>
</organism>
<dbReference type="PROSITE" id="PS50949">
    <property type="entry name" value="HTH_GNTR"/>
    <property type="match status" value="1"/>
</dbReference>
<dbReference type="EMBL" id="AP018042">
    <property type="protein sequence ID" value="BAX81692.1"/>
    <property type="molecule type" value="Genomic_DNA"/>
</dbReference>
<evidence type="ECO:0000256" key="3">
    <source>
        <dbReference type="ARBA" id="ARBA00023163"/>
    </source>
</evidence>
<dbReference type="Pfam" id="PF07729">
    <property type="entry name" value="FCD"/>
    <property type="match status" value="1"/>
</dbReference>
<keyword evidence="2" id="KW-0238">DNA-binding</keyword>
<reference evidence="6" key="2">
    <citation type="journal article" date="2020" name="Antonie Van Leeuwenhoek">
        <title>Labilibaculum antarcticum sp. nov., a novel facultative anaerobic, psychrotorelant bacterium isolated from marine sediment of Antarctica.</title>
        <authorList>
            <person name="Watanabe M."/>
            <person name="Kojima H."/>
            <person name="Fukui M."/>
        </authorList>
    </citation>
    <scope>NUCLEOTIDE SEQUENCE [LARGE SCALE GENOMIC DNA]</scope>
    <source>
        <strain evidence="6">SPP2</strain>
    </source>
</reference>
<dbReference type="GO" id="GO:0003700">
    <property type="term" value="F:DNA-binding transcription factor activity"/>
    <property type="evidence" value="ECO:0007669"/>
    <property type="project" value="InterPro"/>
</dbReference>
<sequence length="237" mass="26856">MPKELFDNLKEIVIEKPSDKIADQINELISSGQLKTGDKLPSERFLSEKLNVGRIYVRDAIRKLEFYGIVKTVPQSGTIVAGNQDSAFVGMLTNALNLINPDYKSLMQVRNVLEIEAAGSAAERAQPEDIKMMEEAVDLLAKKVAEGEAGLEEDLMFHVRIAEATKNDVLKYLISYLTAHMQDFSKKYDICRNSRNLKALKEHRVIMEHIKNGDIEQSRESMRDHLSSLFDFTPKLK</sequence>
<evidence type="ECO:0000259" key="4">
    <source>
        <dbReference type="PROSITE" id="PS50949"/>
    </source>
</evidence>
<dbReference type="OrthoDB" id="9799482at2"/>
<dbReference type="Pfam" id="PF00392">
    <property type="entry name" value="GntR"/>
    <property type="match status" value="1"/>
</dbReference>
<dbReference type="AlphaFoldDB" id="A0A1Y1CP09"/>
<dbReference type="InterPro" id="IPR008920">
    <property type="entry name" value="TF_FadR/GntR_C"/>
</dbReference>
<reference evidence="5 6" key="1">
    <citation type="journal article" date="2018" name="Mar. Genomics">
        <title>Complete genome sequence of Marinifilaceae bacterium strain SPP2, isolated from the Antarctic marine sediment.</title>
        <authorList>
            <person name="Watanabe M."/>
            <person name="Kojima H."/>
            <person name="Fukui M."/>
        </authorList>
    </citation>
    <scope>NUCLEOTIDE SEQUENCE [LARGE SCALE GENOMIC DNA]</scope>
    <source>
        <strain evidence="5 6">SPP2</strain>
    </source>
</reference>
<dbReference type="InterPro" id="IPR011711">
    <property type="entry name" value="GntR_C"/>
</dbReference>
<dbReference type="SMART" id="SM00895">
    <property type="entry name" value="FCD"/>
    <property type="match status" value="1"/>
</dbReference>
<dbReference type="InterPro" id="IPR036390">
    <property type="entry name" value="WH_DNA-bd_sf"/>
</dbReference>
<dbReference type="Gene3D" id="1.10.10.10">
    <property type="entry name" value="Winged helix-like DNA-binding domain superfamily/Winged helix DNA-binding domain"/>
    <property type="match status" value="1"/>
</dbReference>
<protein>
    <submittedName>
        <fullName evidence="5">Transcriptional regulator, GntR family</fullName>
    </submittedName>
</protein>
<dbReference type="Gene3D" id="1.20.120.530">
    <property type="entry name" value="GntR ligand-binding domain-like"/>
    <property type="match status" value="1"/>
</dbReference>
<accession>A0A1Y1CP09</accession>
<feature type="domain" description="HTH gntR-type" evidence="4">
    <location>
        <begin position="15"/>
        <end position="83"/>
    </location>
</feature>
<dbReference type="Proteomes" id="UP000218267">
    <property type="component" value="Chromosome"/>
</dbReference>
<keyword evidence="1" id="KW-0805">Transcription regulation</keyword>
<dbReference type="SUPFAM" id="SSF48008">
    <property type="entry name" value="GntR ligand-binding domain-like"/>
    <property type="match status" value="1"/>
</dbReference>
<evidence type="ECO:0000313" key="6">
    <source>
        <dbReference type="Proteomes" id="UP000218267"/>
    </source>
</evidence>
<proteinExistence type="predicted"/>
<keyword evidence="6" id="KW-1185">Reference proteome</keyword>
<dbReference type="KEGG" id="mbas:ALGA_3394"/>
<dbReference type="InterPro" id="IPR036388">
    <property type="entry name" value="WH-like_DNA-bd_sf"/>
</dbReference>
<dbReference type="GO" id="GO:0003677">
    <property type="term" value="F:DNA binding"/>
    <property type="evidence" value="ECO:0007669"/>
    <property type="project" value="UniProtKB-KW"/>
</dbReference>
<name>A0A1Y1CP09_9BACT</name>
<dbReference type="InterPro" id="IPR000524">
    <property type="entry name" value="Tscrpt_reg_HTH_GntR"/>
</dbReference>
<gene>
    <name evidence="5" type="ORF">ALGA_3394</name>
</gene>
<dbReference type="PANTHER" id="PTHR43537">
    <property type="entry name" value="TRANSCRIPTIONAL REGULATOR, GNTR FAMILY"/>
    <property type="match status" value="1"/>
</dbReference>
<dbReference type="SUPFAM" id="SSF46785">
    <property type="entry name" value="Winged helix' DNA-binding domain"/>
    <property type="match status" value="1"/>
</dbReference>